<comment type="caution">
    <text evidence="2">The sequence shown here is derived from an EMBL/GenBank/DDBJ whole genome shotgun (WGS) entry which is preliminary data.</text>
</comment>
<evidence type="ECO:0000313" key="2">
    <source>
        <dbReference type="EMBL" id="GHG08894.1"/>
    </source>
</evidence>
<gene>
    <name evidence="2" type="ORF">GCM10017567_27160</name>
</gene>
<dbReference type="Proteomes" id="UP000649955">
    <property type="component" value="Unassembled WGS sequence"/>
</dbReference>
<organism evidence="2 3">
    <name type="scientific">Amycolatopsis bullii</name>
    <dbReference type="NCBI Taxonomy" id="941987"/>
    <lineage>
        <taxon>Bacteria</taxon>
        <taxon>Bacillati</taxon>
        <taxon>Actinomycetota</taxon>
        <taxon>Actinomycetes</taxon>
        <taxon>Pseudonocardiales</taxon>
        <taxon>Pseudonocardiaceae</taxon>
        <taxon>Amycolatopsis</taxon>
    </lineage>
</organism>
<sequence length="160" mass="17306">MLNAQGVGKAAPVLVQPDALLHGQSRRVSLEAKRLRASSFQVEQLTREYPTVTPLAGARIPLLLLILGAPPPARVASHGRITMTDAIDQHSTPSTPGSRAPVGPYPPPRRLERSAAWITWTEFADVLHVQHQAAAFADASVAATETRMFNAVSQATHWHQ</sequence>
<dbReference type="RefSeq" id="WP_191309840.1">
    <property type="nucleotide sequence ID" value="NZ_BNAW01000008.1"/>
</dbReference>
<name>A0ABQ3K975_9PSEU</name>
<dbReference type="EMBL" id="BNAW01000008">
    <property type="protein sequence ID" value="GHG08894.1"/>
    <property type="molecule type" value="Genomic_DNA"/>
</dbReference>
<protein>
    <submittedName>
        <fullName evidence="2">Uncharacterized protein</fullName>
    </submittedName>
</protein>
<feature type="region of interest" description="Disordered" evidence="1">
    <location>
        <begin position="88"/>
        <end position="108"/>
    </location>
</feature>
<reference evidence="3" key="1">
    <citation type="journal article" date="2019" name="Int. J. Syst. Evol. Microbiol.">
        <title>The Global Catalogue of Microorganisms (GCM) 10K type strain sequencing project: providing services to taxonomists for standard genome sequencing and annotation.</title>
        <authorList>
            <consortium name="The Broad Institute Genomics Platform"/>
            <consortium name="The Broad Institute Genome Sequencing Center for Infectious Disease"/>
            <person name="Wu L."/>
            <person name="Ma J."/>
        </authorList>
    </citation>
    <scope>NUCLEOTIDE SEQUENCE [LARGE SCALE GENOMIC DNA]</scope>
    <source>
        <strain evidence="3">CGMCC 4.7680</strain>
    </source>
</reference>
<proteinExistence type="predicted"/>
<accession>A0ABQ3K975</accession>
<evidence type="ECO:0000313" key="3">
    <source>
        <dbReference type="Proteomes" id="UP000649955"/>
    </source>
</evidence>
<keyword evidence="3" id="KW-1185">Reference proteome</keyword>
<evidence type="ECO:0000256" key="1">
    <source>
        <dbReference type="SAM" id="MobiDB-lite"/>
    </source>
</evidence>